<dbReference type="AlphaFoldDB" id="A0A484ATT9"/>
<dbReference type="Pfam" id="PF13975">
    <property type="entry name" value="gag-asp_proteas"/>
    <property type="match status" value="1"/>
</dbReference>
<evidence type="ECO:0000313" key="3">
    <source>
        <dbReference type="Proteomes" id="UP000295192"/>
    </source>
</evidence>
<keyword evidence="3" id="KW-1185">Reference proteome</keyword>
<feature type="region of interest" description="Disordered" evidence="1">
    <location>
        <begin position="115"/>
        <end position="205"/>
    </location>
</feature>
<organism evidence="2 3">
    <name type="scientific">Drosophila navojoa</name>
    <name type="common">Fruit fly</name>
    <dbReference type="NCBI Taxonomy" id="7232"/>
    <lineage>
        <taxon>Eukaryota</taxon>
        <taxon>Metazoa</taxon>
        <taxon>Ecdysozoa</taxon>
        <taxon>Arthropoda</taxon>
        <taxon>Hexapoda</taxon>
        <taxon>Insecta</taxon>
        <taxon>Pterygota</taxon>
        <taxon>Neoptera</taxon>
        <taxon>Endopterygota</taxon>
        <taxon>Diptera</taxon>
        <taxon>Brachycera</taxon>
        <taxon>Muscomorpha</taxon>
        <taxon>Ephydroidea</taxon>
        <taxon>Drosophilidae</taxon>
        <taxon>Drosophila</taxon>
    </lineage>
</organism>
<name>A0A484ATT9_DRONA</name>
<evidence type="ECO:0000313" key="2">
    <source>
        <dbReference type="EMBL" id="TDG38945.1"/>
    </source>
</evidence>
<dbReference type="Gene3D" id="2.40.70.10">
    <property type="entry name" value="Acid Proteases"/>
    <property type="match status" value="1"/>
</dbReference>
<feature type="compositionally biased region" description="Basic and acidic residues" evidence="1">
    <location>
        <begin position="160"/>
        <end position="171"/>
    </location>
</feature>
<sequence>DGGCLKVFAAVVIEGRAITATIDTAATRSFMTDDYMRRQALRGKILEVQSRIRLADGSALEVKKRMEVEVSLAGQVVKMTVLVMLAMLGMDFLCAMDTTLCCGNAALTTSMKEELREEASPRSGRCVSIESNRSGSPNPLARPEARGRDLKECPMAGSTKDLEEGPEEHPSEVNAVELVTAGEFRSNSAPREARGILGADDSAEV</sequence>
<dbReference type="SUPFAM" id="SSF50630">
    <property type="entry name" value="Acid proteases"/>
    <property type="match status" value="1"/>
</dbReference>
<reference evidence="2 3" key="1">
    <citation type="journal article" date="2019" name="J. Hered.">
        <title>An Improved Genome Assembly for Drosophila navojoa, the Basal Species in the mojavensis Cluster.</title>
        <authorList>
            <person name="Vanderlinde T."/>
            <person name="Dupim E.G."/>
            <person name="Nazario-Yepiz N.O."/>
            <person name="Carvalho A.B."/>
        </authorList>
    </citation>
    <scope>NUCLEOTIDE SEQUENCE [LARGE SCALE GENOMIC DNA]</scope>
    <source>
        <strain evidence="2">Navoj_Jal97</strain>
        <tissue evidence="2">Whole organism</tissue>
    </source>
</reference>
<accession>A0A484ATT9</accession>
<proteinExistence type="predicted"/>
<protein>
    <submittedName>
        <fullName evidence="2">Uncharacterized protein</fullName>
    </submittedName>
</protein>
<feature type="compositionally biased region" description="Basic and acidic residues" evidence="1">
    <location>
        <begin position="143"/>
        <end position="152"/>
    </location>
</feature>
<comment type="caution">
    <text evidence="2">The sequence shown here is derived from an EMBL/GenBank/DDBJ whole genome shotgun (WGS) entry which is preliminary data.</text>
</comment>
<dbReference type="InterPro" id="IPR021109">
    <property type="entry name" value="Peptidase_aspartic_dom_sf"/>
</dbReference>
<gene>
    <name evidence="2" type="ORF">AWZ03_014632</name>
</gene>
<feature type="non-terminal residue" evidence="2">
    <location>
        <position position="1"/>
    </location>
</feature>
<dbReference type="EMBL" id="LSRL02001597">
    <property type="protein sequence ID" value="TDG38945.1"/>
    <property type="molecule type" value="Genomic_DNA"/>
</dbReference>
<dbReference type="Proteomes" id="UP000295192">
    <property type="component" value="Unassembled WGS sequence"/>
</dbReference>
<evidence type="ECO:0000256" key="1">
    <source>
        <dbReference type="SAM" id="MobiDB-lite"/>
    </source>
</evidence>
<dbReference type="CDD" id="cd00303">
    <property type="entry name" value="retropepsin_like"/>
    <property type="match status" value="1"/>
</dbReference>